<proteinExistence type="predicted"/>
<protein>
    <submittedName>
        <fullName evidence="2">Uncharacterized protein</fullName>
    </submittedName>
</protein>
<name>F0ZZL0_DICPU</name>
<dbReference type="InParanoid" id="F0ZZL0"/>
<dbReference type="EMBL" id="GL871314">
    <property type="protein sequence ID" value="EGC30612.1"/>
    <property type="molecule type" value="Genomic_DNA"/>
</dbReference>
<feature type="compositionally biased region" description="Low complexity" evidence="1">
    <location>
        <begin position="18"/>
        <end position="27"/>
    </location>
</feature>
<reference evidence="3" key="1">
    <citation type="journal article" date="2011" name="Genome Biol.">
        <title>Comparative genomics of the social amoebae Dictyostelium discoideum and Dictyostelium purpureum.</title>
        <authorList>
            <consortium name="US DOE Joint Genome Institute (JGI-PGF)"/>
            <person name="Sucgang R."/>
            <person name="Kuo A."/>
            <person name="Tian X."/>
            <person name="Salerno W."/>
            <person name="Parikh A."/>
            <person name="Feasley C.L."/>
            <person name="Dalin E."/>
            <person name="Tu H."/>
            <person name="Huang E."/>
            <person name="Barry K."/>
            <person name="Lindquist E."/>
            <person name="Shapiro H."/>
            <person name="Bruce D."/>
            <person name="Schmutz J."/>
            <person name="Salamov A."/>
            <person name="Fey P."/>
            <person name="Gaudet P."/>
            <person name="Anjard C."/>
            <person name="Babu M.M."/>
            <person name="Basu S."/>
            <person name="Bushmanova Y."/>
            <person name="van der Wel H."/>
            <person name="Katoh-Kurasawa M."/>
            <person name="Dinh C."/>
            <person name="Coutinho P.M."/>
            <person name="Saito T."/>
            <person name="Elias M."/>
            <person name="Schaap P."/>
            <person name="Kay R.R."/>
            <person name="Henrissat B."/>
            <person name="Eichinger L."/>
            <person name="Rivero F."/>
            <person name="Putnam N.H."/>
            <person name="West C.M."/>
            <person name="Loomis W.F."/>
            <person name="Chisholm R.L."/>
            <person name="Shaulsky G."/>
            <person name="Strassmann J.E."/>
            <person name="Queller D.C."/>
            <person name="Kuspa A."/>
            <person name="Grigoriev I.V."/>
        </authorList>
    </citation>
    <scope>NUCLEOTIDE SEQUENCE [LARGE SCALE GENOMIC DNA]</scope>
    <source>
        <strain evidence="3">QSDP1</strain>
    </source>
</reference>
<dbReference type="RefSeq" id="XP_003292847.1">
    <property type="nucleotide sequence ID" value="XM_003292799.1"/>
</dbReference>
<dbReference type="Proteomes" id="UP000001064">
    <property type="component" value="Unassembled WGS sequence"/>
</dbReference>
<feature type="compositionally biased region" description="Polar residues" evidence="1">
    <location>
        <begin position="1"/>
        <end position="17"/>
    </location>
</feature>
<organism evidence="2 3">
    <name type="scientific">Dictyostelium purpureum</name>
    <name type="common">Slime mold</name>
    <dbReference type="NCBI Taxonomy" id="5786"/>
    <lineage>
        <taxon>Eukaryota</taxon>
        <taxon>Amoebozoa</taxon>
        <taxon>Evosea</taxon>
        <taxon>Eumycetozoa</taxon>
        <taxon>Dictyostelia</taxon>
        <taxon>Dictyosteliales</taxon>
        <taxon>Dictyosteliaceae</taxon>
        <taxon>Dictyostelium</taxon>
    </lineage>
</organism>
<evidence type="ECO:0000313" key="2">
    <source>
        <dbReference type="EMBL" id="EGC30612.1"/>
    </source>
</evidence>
<evidence type="ECO:0000313" key="3">
    <source>
        <dbReference type="Proteomes" id="UP000001064"/>
    </source>
</evidence>
<dbReference type="GeneID" id="10509027"/>
<dbReference type="KEGG" id="dpp:DICPUDRAFT_157612"/>
<gene>
    <name evidence="2" type="ORF">DICPUDRAFT_157612</name>
</gene>
<keyword evidence="3" id="KW-1185">Reference proteome</keyword>
<dbReference type="VEuPathDB" id="AmoebaDB:DICPUDRAFT_157612"/>
<accession>F0ZZL0</accession>
<sequence length="62" mass="6834">MLFKSLQSITQTQNRQESTSSTFSSTSKQSFNTVALLDNNNVGILNNNSHNNILGVLSQQTM</sequence>
<dbReference type="AlphaFoldDB" id="F0ZZL0"/>
<evidence type="ECO:0000256" key="1">
    <source>
        <dbReference type="SAM" id="MobiDB-lite"/>
    </source>
</evidence>
<feature type="region of interest" description="Disordered" evidence="1">
    <location>
        <begin position="1"/>
        <end position="28"/>
    </location>
</feature>